<dbReference type="PANTHER" id="PTHR33116">
    <property type="entry name" value="REVERSE TRANSCRIPTASE ZINC-BINDING DOMAIN-CONTAINING PROTEIN-RELATED-RELATED"/>
    <property type="match status" value="1"/>
</dbReference>
<reference evidence="2" key="2">
    <citation type="submission" date="2021-03" db="UniProtKB">
        <authorList>
            <consortium name="EnsemblPlants"/>
        </authorList>
    </citation>
    <scope>IDENTIFICATION</scope>
</reference>
<accession>A0A803PF12</accession>
<evidence type="ECO:0000259" key="1">
    <source>
        <dbReference type="PROSITE" id="PS50878"/>
    </source>
</evidence>
<feature type="domain" description="Reverse transcriptase" evidence="1">
    <location>
        <begin position="1"/>
        <end position="330"/>
    </location>
</feature>
<dbReference type="OMA" id="DIVEWRF"/>
<dbReference type="EMBL" id="UZAU01000401">
    <property type="status" value="NOT_ANNOTATED_CDS"/>
    <property type="molecule type" value="Genomic_DNA"/>
</dbReference>
<sequence length="404" mass="46148">MEGRSKVSTKVMESGPIITNTHTEILLAQFTREYVKQTVFSIPGGKAPGPDGYSSYFYQDNWELVGDEVSDAVLDFLHFGHLLKKINSTILTLILRVNVQTCRLESILPDLVASNQGGFIQGRFIAHNIMICQDLIRHYGRKSNKANCMIKLDLQKAYDTMSWDFLEEVLTAFKFPPKFIATVMTCITTPRFSLMLNGSMNVYFQARRGLRQGDPMSPLLFVLGMEYLSSIMRKVREKTDFCFHERCSDLKLNQLSFADDVLLFCKCDFKSIYRMLQGLNLFSNTSRLVPNKNTSAIYCSGMAETEIKRVVDMSGFTRADLPFKYLGLPICAKRISKEDCKLLVDKMIARIKVWSSRNLSYAVRALLINSVLLTIHAYWSQVMILPKRVMVDIEVVCRSFLWKG</sequence>
<dbReference type="Proteomes" id="UP000596661">
    <property type="component" value="Chromosome 4"/>
</dbReference>
<evidence type="ECO:0000313" key="2">
    <source>
        <dbReference type="EnsemblPlants" id="cds.evm.model.04.1910"/>
    </source>
</evidence>
<keyword evidence="3" id="KW-1185">Reference proteome</keyword>
<dbReference type="CDD" id="cd01650">
    <property type="entry name" value="RT_nLTR_like"/>
    <property type="match status" value="1"/>
</dbReference>
<dbReference type="InterPro" id="IPR043502">
    <property type="entry name" value="DNA/RNA_pol_sf"/>
</dbReference>
<dbReference type="SUPFAM" id="SSF56672">
    <property type="entry name" value="DNA/RNA polymerases"/>
    <property type="match status" value="1"/>
</dbReference>
<dbReference type="PROSITE" id="PS50878">
    <property type="entry name" value="RT_POL"/>
    <property type="match status" value="1"/>
</dbReference>
<proteinExistence type="predicted"/>
<dbReference type="InterPro" id="IPR000477">
    <property type="entry name" value="RT_dom"/>
</dbReference>
<name>A0A803PF12_CANSA</name>
<dbReference type="Pfam" id="PF00078">
    <property type="entry name" value="RVT_1"/>
    <property type="match status" value="1"/>
</dbReference>
<dbReference type="Gramene" id="evm.model.04.1910">
    <property type="protein sequence ID" value="cds.evm.model.04.1910"/>
    <property type="gene ID" value="evm.TU.04.1910"/>
</dbReference>
<evidence type="ECO:0000313" key="3">
    <source>
        <dbReference type="Proteomes" id="UP000596661"/>
    </source>
</evidence>
<protein>
    <recommendedName>
        <fullName evidence="1">Reverse transcriptase domain-containing protein</fullName>
    </recommendedName>
</protein>
<dbReference type="EnsemblPlants" id="evm.model.04.1910">
    <property type="protein sequence ID" value="cds.evm.model.04.1910"/>
    <property type="gene ID" value="evm.TU.04.1910"/>
</dbReference>
<organism evidence="2 3">
    <name type="scientific">Cannabis sativa</name>
    <name type="common">Hemp</name>
    <name type="synonym">Marijuana</name>
    <dbReference type="NCBI Taxonomy" id="3483"/>
    <lineage>
        <taxon>Eukaryota</taxon>
        <taxon>Viridiplantae</taxon>
        <taxon>Streptophyta</taxon>
        <taxon>Embryophyta</taxon>
        <taxon>Tracheophyta</taxon>
        <taxon>Spermatophyta</taxon>
        <taxon>Magnoliopsida</taxon>
        <taxon>eudicotyledons</taxon>
        <taxon>Gunneridae</taxon>
        <taxon>Pentapetalae</taxon>
        <taxon>rosids</taxon>
        <taxon>fabids</taxon>
        <taxon>Rosales</taxon>
        <taxon>Cannabaceae</taxon>
        <taxon>Cannabis</taxon>
    </lineage>
</organism>
<dbReference type="AlphaFoldDB" id="A0A803PF12"/>
<reference evidence="2" key="1">
    <citation type="submission" date="2018-11" db="EMBL/GenBank/DDBJ databases">
        <authorList>
            <person name="Grassa J C."/>
        </authorList>
    </citation>
    <scope>NUCLEOTIDE SEQUENCE [LARGE SCALE GENOMIC DNA]</scope>
</reference>
<dbReference type="PANTHER" id="PTHR33116:SF84">
    <property type="entry name" value="RNA-DIRECTED DNA POLYMERASE"/>
    <property type="match status" value="1"/>
</dbReference>